<dbReference type="PANTHER" id="PTHR21683:SF2">
    <property type="entry name" value="COILED-COIL DOMAIN-CONTAINING PROTEIN 42 LIKE-2-LIKE"/>
    <property type="match status" value="1"/>
</dbReference>
<dbReference type="GO" id="GO:0005856">
    <property type="term" value="C:cytoskeleton"/>
    <property type="evidence" value="ECO:0007669"/>
    <property type="project" value="UniProtKB-ARBA"/>
</dbReference>
<proteinExistence type="predicted"/>
<dbReference type="GeneTree" id="ENSGT00940000153110"/>
<dbReference type="PANTHER" id="PTHR21683">
    <property type="entry name" value="COILED-COIL DOMAIN-CONTAINING PROTEIN 42 LIKE-2-LIKE-RELATED"/>
    <property type="match status" value="1"/>
</dbReference>
<dbReference type="HOGENOM" id="CLU_061472_2_1_1"/>
<dbReference type="STRING" id="13735.ENSPSIP00000005523"/>
<dbReference type="eggNOG" id="ENOG502QRZS">
    <property type="taxonomic scope" value="Eukaryota"/>
</dbReference>
<name>K7FBW3_PELSI</name>
<reference evidence="4" key="4">
    <citation type="submission" date="2025-09" db="UniProtKB">
        <authorList>
            <consortium name="Ensembl"/>
        </authorList>
    </citation>
    <scope>IDENTIFICATION</scope>
</reference>
<dbReference type="InterPro" id="IPR025252">
    <property type="entry name" value="DUF4200"/>
</dbReference>
<dbReference type="EMBL" id="AGCU01140064">
    <property type="status" value="NOT_ANNOTATED_CDS"/>
    <property type="molecule type" value="Genomic_DNA"/>
</dbReference>
<dbReference type="InterPro" id="IPR051147">
    <property type="entry name" value="CFAP_domain-containing"/>
</dbReference>
<accession>K7FBW3</accession>
<dbReference type="EMBL" id="AGCU01140062">
    <property type="status" value="NOT_ANNOTATED_CDS"/>
    <property type="molecule type" value="Genomic_DNA"/>
</dbReference>
<reference evidence="4" key="3">
    <citation type="submission" date="2025-08" db="UniProtKB">
        <authorList>
            <consortium name="Ensembl"/>
        </authorList>
    </citation>
    <scope>IDENTIFICATION</scope>
</reference>
<dbReference type="OMA" id="SIEMLYI"/>
<gene>
    <name evidence="4" type="primary">CFAP73</name>
</gene>
<feature type="coiled-coil region" evidence="2">
    <location>
        <begin position="36"/>
        <end position="137"/>
    </location>
</feature>
<evidence type="ECO:0000259" key="3">
    <source>
        <dbReference type="Pfam" id="PF13863"/>
    </source>
</evidence>
<sequence>MAFQLEEYLRAVFRNKLLLPRMPEREDDCLTPATRLLEKRRELAEVERALLVQKEEFQMKMESLQQRRKELQHKEGQLKEAIFKFDKFLKENDSKRSRALHKAKEQREQVAQKNVEALQLRQEVIQLLRERNRLQRCLEAHAVFQSYLQGVLEKTEQFQETRALISHARTLAATRAALLQRDQGGREAMEEARAQLQQYLEQSRSKVMQLNNQLAVLQAQREQARAKVHQWESKWTEIQSTAARKTLQLGQIRMATLNLFQLALKQMKLPVNVPLEDTETQLDVVQLCLLDLADILADLRKGEPASASQ</sequence>
<evidence type="ECO:0000256" key="2">
    <source>
        <dbReference type="SAM" id="Coils"/>
    </source>
</evidence>
<keyword evidence="5" id="KW-1185">Reference proteome</keyword>
<evidence type="ECO:0000313" key="4">
    <source>
        <dbReference type="Ensembl" id="ENSPSIP00000005523.1"/>
    </source>
</evidence>
<dbReference type="Ensembl" id="ENSPSIT00000005556.1">
    <property type="protein sequence ID" value="ENSPSIP00000005523.1"/>
    <property type="gene ID" value="ENSPSIG00000005145.1"/>
</dbReference>
<organism evidence="4 5">
    <name type="scientific">Pelodiscus sinensis</name>
    <name type="common">Chinese softshell turtle</name>
    <name type="synonym">Trionyx sinensis</name>
    <dbReference type="NCBI Taxonomy" id="13735"/>
    <lineage>
        <taxon>Eukaryota</taxon>
        <taxon>Metazoa</taxon>
        <taxon>Chordata</taxon>
        <taxon>Craniata</taxon>
        <taxon>Vertebrata</taxon>
        <taxon>Euteleostomi</taxon>
        <taxon>Archelosauria</taxon>
        <taxon>Testudinata</taxon>
        <taxon>Testudines</taxon>
        <taxon>Cryptodira</taxon>
        <taxon>Trionychia</taxon>
        <taxon>Trionychidae</taxon>
        <taxon>Pelodiscus</taxon>
    </lineage>
</organism>
<evidence type="ECO:0000256" key="1">
    <source>
        <dbReference type="ARBA" id="ARBA00023054"/>
    </source>
</evidence>
<keyword evidence="1 2" id="KW-0175">Coiled coil</keyword>
<reference evidence="5" key="1">
    <citation type="submission" date="2011-10" db="EMBL/GenBank/DDBJ databases">
        <authorList>
            <consortium name="Soft-shell Turtle Genome Consortium"/>
        </authorList>
    </citation>
    <scope>NUCLEOTIDE SEQUENCE [LARGE SCALE GENOMIC DNA]</scope>
    <source>
        <strain evidence="5">Daiwa-1</strain>
    </source>
</reference>
<dbReference type="EMBL" id="AGCU01140063">
    <property type="status" value="NOT_ANNOTATED_CDS"/>
    <property type="molecule type" value="Genomic_DNA"/>
</dbReference>
<evidence type="ECO:0000313" key="5">
    <source>
        <dbReference type="Proteomes" id="UP000007267"/>
    </source>
</evidence>
<dbReference type="Pfam" id="PF13863">
    <property type="entry name" value="DUF4200"/>
    <property type="match status" value="1"/>
</dbReference>
<protein>
    <submittedName>
        <fullName evidence="4">Cilia and flagella associated protein 73</fullName>
    </submittedName>
</protein>
<dbReference type="AlphaFoldDB" id="K7FBW3"/>
<reference evidence="5" key="2">
    <citation type="journal article" date="2013" name="Nat. Genet.">
        <title>The draft genomes of soft-shell turtle and green sea turtle yield insights into the development and evolution of the turtle-specific body plan.</title>
        <authorList>
            <person name="Wang Z."/>
            <person name="Pascual-Anaya J."/>
            <person name="Zadissa A."/>
            <person name="Li W."/>
            <person name="Niimura Y."/>
            <person name="Huang Z."/>
            <person name="Li C."/>
            <person name="White S."/>
            <person name="Xiong Z."/>
            <person name="Fang D."/>
            <person name="Wang B."/>
            <person name="Ming Y."/>
            <person name="Chen Y."/>
            <person name="Zheng Y."/>
            <person name="Kuraku S."/>
            <person name="Pignatelli M."/>
            <person name="Herrero J."/>
            <person name="Beal K."/>
            <person name="Nozawa M."/>
            <person name="Li Q."/>
            <person name="Wang J."/>
            <person name="Zhang H."/>
            <person name="Yu L."/>
            <person name="Shigenobu S."/>
            <person name="Wang J."/>
            <person name="Liu J."/>
            <person name="Flicek P."/>
            <person name="Searle S."/>
            <person name="Wang J."/>
            <person name="Kuratani S."/>
            <person name="Yin Y."/>
            <person name="Aken B."/>
            <person name="Zhang G."/>
            <person name="Irie N."/>
        </authorList>
    </citation>
    <scope>NUCLEOTIDE SEQUENCE [LARGE SCALE GENOMIC DNA]</scope>
    <source>
        <strain evidence="5">Daiwa-1</strain>
    </source>
</reference>
<feature type="domain" description="DUF4200" evidence="3">
    <location>
        <begin position="36"/>
        <end position="154"/>
    </location>
</feature>
<dbReference type="Proteomes" id="UP000007267">
    <property type="component" value="Unassembled WGS sequence"/>
</dbReference>
<feature type="coiled-coil region" evidence="2">
    <location>
        <begin position="186"/>
        <end position="234"/>
    </location>
</feature>